<dbReference type="SUPFAM" id="SSF55205">
    <property type="entry name" value="EPT/RTPC-like"/>
    <property type="match status" value="1"/>
</dbReference>
<dbReference type="Pfam" id="PF08501">
    <property type="entry name" value="Shikimate_dh_N"/>
    <property type="match status" value="1"/>
</dbReference>
<feature type="domain" description="Shikimate dehydrogenase substrate binding N-terminal" evidence="10">
    <location>
        <begin position="2974"/>
        <end position="3027"/>
    </location>
</feature>
<feature type="compositionally biased region" description="Low complexity" evidence="7">
    <location>
        <begin position="1390"/>
        <end position="1400"/>
    </location>
</feature>
<evidence type="ECO:0000259" key="11">
    <source>
        <dbReference type="Pfam" id="PF24621"/>
    </source>
</evidence>
<gene>
    <name evidence="12" type="ORF">BN1205_050690</name>
</gene>
<feature type="region of interest" description="Disordered" evidence="7">
    <location>
        <begin position="880"/>
        <end position="900"/>
    </location>
</feature>
<dbReference type="InterPro" id="IPR013792">
    <property type="entry name" value="RNA3'P_cycl/enolpyr_Trfase_a/b"/>
</dbReference>
<feature type="region of interest" description="Disordered" evidence="7">
    <location>
        <begin position="2345"/>
        <end position="2369"/>
    </location>
</feature>
<protein>
    <submittedName>
        <fullName evidence="12">AROM polypeptide/ shikimate-quinate 5-dehydrogenase</fullName>
    </submittedName>
</protein>
<feature type="region of interest" description="Disordered" evidence="7">
    <location>
        <begin position="1588"/>
        <end position="1609"/>
    </location>
</feature>
<evidence type="ECO:0000256" key="1">
    <source>
        <dbReference type="ARBA" id="ARBA00001911"/>
    </source>
</evidence>
<dbReference type="GO" id="GO:0003856">
    <property type="term" value="F:3-dehydroquinate synthase activity"/>
    <property type="evidence" value="ECO:0007669"/>
    <property type="project" value="TreeGrafter"/>
</dbReference>
<feature type="compositionally biased region" description="Polar residues" evidence="7">
    <location>
        <begin position="2498"/>
        <end position="2508"/>
    </location>
</feature>
<dbReference type="InterPro" id="IPR013708">
    <property type="entry name" value="Shikimate_DH-bd_N"/>
</dbReference>
<dbReference type="InterPro" id="IPR036291">
    <property type="entry name" value="NAD(P)-bd_dom_sf"/>
</dbReference>
<dbReference type="InterPro" id="IPR031322">
    <property type="entry name" value="Shikimate/glucono_kinase"/>
</dbReference>
<dbReference type="PANTHER" id="PTHR43622:SF1">
    <property type="entry name" value="3-DEHYDROQUINATE SYNTHASE"/>
    <property type="match status" value="1"/>
</dbReference>
<dbReference type="Gene3D" id="3.20.20.70">
    <property type="entry name" value="Aldolase class I"/>
    <property type="match status" value="1"/>
</dbReference>
<evidence type="ECO:0000256" key="5">
    <source>
        <dbReference type="ARBA" id="ARBA00022723"/>
    </source>
</evidence>
<dbReference type="GO" id="GO:0004764">
    <property type="term" value="F:shikimate 3-dehydrogenase (NADP+) activity"/>
    <property type="evidence" value="ECO:0007669"/>
    <property type="project" value="InterPro"/>
</dbReference>
<dbReference type="GO" id="GO:0016765">
    <property type="term" value="F:transferase activity, transferring alkyl or aryl (other than methyl) groups"/>
    <property type="evidence" value="ECO:0007669"/>
    <property type="project" value="InterPro"/>
</dbReference>
<keyword evidence="5" id="KW-0479">Metal-binding</keyword>
<dbReference type="GO" id="GO:0003855">
    <property type="term" value="F:3-dehydroquinate dehydratase activity"/>
    <property type="evidence" value="ECO:0007669"/>
    <property type="project" value="InterPro"/>
</dbReference>
<dbReference type="SUPFAM" id="SSF51735">
    <property type="entry name" value="NAD(P)-binding Rossmann-fold domains"/>
    <property type="match status" value="1"/>
</dbReference>
<dbReference type="InterPro" id="IPR050071">
    <property type="entry name" value="Dehydroquinate_synthase"/>
</dbReference>
<dbReference type="Pfam" id="PF00275">
    <property type="entry name" value="EPSP_synthase"/>
    <property type="match status" value="2"/>
</dbReference>
<dbReference type="Pfam" id="PF01487">
    <property type="entry name" value="DHquinase_I"/>
    <property type="match status" value="1"/>
</dbReference>
<reference evidence="12" key="1">
    <citation type="journal article" date="2015" name="PLoS ONE">
        <title>Comprehensive Evaluation of Toxoplasma gondii VEG and Neospora caninum LIV Genomes with Tachyzoite Stage Transcriptome and Proteome Defines Novel Transcript Features.</title>
        <authorList>
            <person name="Ramaprasad A."/>
            <person name="Mourier T."/>
            <person name="Naeem R."/>
            <person name="Malas T.B."/>
            <person name="Moussa E."/>
            <person name="Panigrahi A."/>
            <person name="Vermont S.J."/>
            <person name="Otto T.D."/>
            <person name="Wastling J."/>
            <person name="Pain A."/>
        </authorList>
    </citation>
    <scope>NUCLEOTIDE SEQUENCE</scope>
    <source>
        <strain evidence="12">VEG</strain>
    </source>
</reference>
<feature type="compositionally biased region" description="Polar residues" evidence="7">
    <location>
        <begin position="489"/>
        <end position="498"/>
    </location>
</feature>
<dbReference type="InterPro" id="IPR001986">
    <property type="entry name" value="Enolpyruvate_Tfrase_dom"/>
</dbReference>
<feature type="compositionally biased region" description="Basic and acidic residues" evidence="7">
    <location>
        <begin position="1687"/>
        <end position="1697"/>
    </location>
</feature>
<dbReference type="GO" id="GO:0046872">
    <property type="term" value="F:metal ion binding"/>
    <property type="evidence" value="ECO:0007669"/>
    <property type="project" value="UniProtKB-KW"/>
</dbReference>
<feature type="region of interest" description="Disordered" evidence="7">
    <location>
        <begin position="2107"/>
        <end position="2134"/>
    </location>
</feature>
<dbReference type="InterPro" id="IPR046346">
    <property type="entry name" value="Aminoacid_DH-like_N_sf"/>
</dbReference>
<feature type="region of interest" description="Disordered" evidence="7">
    <location>
        <begin position="2470"/>
        <end position="2508"/>
    </location>
</feature>
<dbReference type="SUPFAM" id="SSF51569">
    <property type="entry name" value="Aldolase"/>
    <property type="match status" value="1"/>
</dbReference>
<dbReference type="PANTHER" id="PTHR43622">
    <property type="entry name" value="3-DEHYDROQUINATE SYNTHASE"/>
    <property type="match status" value="1"/>
</dbReference>
<feature type="region of interest" description="Disordered" evidence="7">
    <location>
        <begin position="489"/>
        <end position="508"/>
    </location>
</feature>
<keyword evidence="6" id="KW-0520">NAD</keyword>
<dbReference type="Pfam" id="PF24621">
    <property type="entry name" value="DHQS_C"/>
    <property type="match status" value="1"/>
</dbReference>
<comment type="cofactor">
    <cofactor evidence="1">
        <name>NAD(+)</name>
        <dbReference type="ChEBI" id="CHEBI:57540"/>
    </cofactor>
</comment>
<dbReference type="SUPFAM" id="SSF56796">
    <property type="entry name" value="Dehydroquinate synthase-like"/>
    <property type="match status" value="2"/>
</dbReference>
<feature type="domain" description="3-dehydroquinate synthase C-terminal" evidence="11">
    <location>
        <begin position="549"/>
        <end position="664"/>
    </location>
</feature>
<evidence type="ECO:0000313" key="12">
    <source>
        <dbReference type="EMBL" id="CEL77185.1"/>
    </source>
</evidence>
<evidence type="ECO:0000259" key="10">
    <source>
        <dbReference type="Pfam" id="PF08501"/>
    </source>
</evidence>
<keyword evidence="4" id="KW-0808">Transferase</keyword>
<dbReference type="Gene3D" id="1.20.1090.10">
    <property type="entry name" value="Dehydroquinate synthase-like - alpha domain"/>
    <property type="match status" value="1"/>
</dbReference>
<feature type="region of interest" description="Disordered" evidence="7">
    <location>
        <begin position="2289"/>
        <end position="2321"/>
    </location>
</feature>
<dbReference type="InterPro" id="IPR013785">
    <property type="entry name" value="Aldolase_TIM"/>
</dbReference>
<dbReference type="Gene3D" id="3.40.50.720">
    <property type="entry name" value="NAD(P)-binding Rossmann-like Domain"/>
    <property type="match status" value="1"/>
</dbReference>
<feature type="compositionally biased region" description="Basic and acidic residues" evidence="7">
    <location>
        <begin position="1209"/>
        <end position="1230"/>
    </location>
</feature>
<feature type="compositionally biased region" description="Polar residues" evidence="7">
    <location>
        <begin position="2476"/>
        <end position="2487"/>
    </location>
</feature>
<feature type="region of interest" description="Disordered" evidence="7">
    <location>
        <begin position="1386"/>
        <end position="1432"/>
    </location>
</feature>
<dbReference type="Pfam" id="PF01202">
    <property type="entry name" value="SKI"/>
    <property type="match status" value="1"/>
</dbReference>
<feature type="region of interest" description="Disordered" evidence="7">
    <location>
        <begin position="1169"/>
        <end position="1230"/>
    </location>
</feature>
<feature type="region of interest" description="Disordered" evidence="7">
    <location>
        <begin position="456"/>
        <end position="483"/>
    </location>
</feature>
<comment type="cofactor">
    <cofactor evidence="2">
        <name>Co(2+)</name>
        <dbReference type="ChEBI" id="CHEBI:48828"/>
    </cofactor>
</comment>
<dbReference type="InterPro" id="IPR027417">
    <property type="entry name" value="P-loop_NTPase"/>
</dbReference>
<feature type="compositionally biased region" description="Polar residues" evidence="7">
    <location>
        <begin position="217"/>
        <end position="233"/>
    </location>
</feature>
<dbReference type="Pfam" id="PF01761">
    <property type="entry name" value="DHQ_synthase"/>
    <property type="match status" value="1"/>
</dbReference>
<dbReference type="InterPro" id="IPR001381">
    <property type="entry name" value="DHquinase_I"/>
</dbReference>
<feature type="region of interest" description="Disordered" evidence="7">
    <location>
        <begin position="1072"/>
        <end position="1106"/>
    </location>
</feature>
<evidence type="ECO:0000259" key="9">
    <source>
        <dbReference type="Pfam" id="PF01761"/>
    </source>
</evidence>
<evidence type="ECO:0000256" key="6">
    <source>
        <dbReference type="ARBA" id="ARBA00023027"/>
    </source>
</evidence>
<dbReference type="Gene3D" id="3.65.10.10">
    <property type="entry name" value="Enolpyruvate transferase domain"/>
    <property type="match status" value="3"/>
</dbReference>
<name>A0A0F7V3V4_TOXGV</name>
<dbReference type="CDD" id="cd08195">
    <property type="entry name" value="DHQS"/>
    <property type="match status" value="1"/>
</dbReference>
<evidence type="ECO:0000256" key="3">
    <source>
        <dbReference type="ARBA" id="ARBA00022490"/>
    </source>
</evidence>
<feature type="compositionally biased region" description="Basic and acidic residues" evidence="7">
    <location>
        <begin position="1077"/>
        <end position="1102"/>
    </location>
</feature>
<dbReference type="InterPro" id="IPR056179">
    <property type="entry name" value="DHQS_C"/>
</dbReference>
<organism evidence="12">
    <name type="scientific">Toxoplasma gondii (strain ATCC 50861 / VEG)</name>
    <dbReference type="NCBI Taxonomy" id="432359"/>
    <lineage>
        <taxon>Eukaryota</taxon>
        <taxon>Sar</taxon>
        <taxon>Alveolata</taxon>
        <taxon>Apicomplexa</taxon>
        <taxon>Conoidasida</taxon>
        <taxon>Coccidia</taxon>
        <taxon>Eucoccidiorida</taxon>
        <taxon>Eimeriorina</taxon>
        <taxon>Sarcocystidae</taxon>
        <taxon>Toxoplasma</taxon>
    </lineage>
</organism>
<feature type="domain" description="3-dehydroquinate synthase N-terminal" evidence="9">
    <location>
        <begin position="322"/>
        <end position="412"/>
    </location>
</feature>
<evidence type="ECO:0000259" key="8">
    <source>
        <dbReference type="Pfam" id="PF00275"/>
    </source>
</evidence>
<proteinExistence type="predicted"/>
<evidence type="ECO:0000256" key="2">
    <source>
        <dbReference type="ARBA" id="ARBA00001941"/>
    </source>
</evidence>
<feature type="region of interest" description="Disordered" evidence="7">
    <location>
        <begin position="2193"/>
        <end position="2222"/>
    </location>
</feature>
<sequence>MTPASGPGFRVILVQKEKHVGQLPHAKLAPPAQEDASLFYECCSSNTEQHQRSCLLSNGIRDTERYGFIGLRREADTNAGDCSSGEAAYPEVDSPITGVNSYTSGGNAYPVFVGDRVLESRDSVDPQLLQCLLMGASGTTSSVTSLHFFVDGSLPRHHLHLIESFANRLGCAECLPVRCAGVESAAVSLASSQQLPPKTQSQGTLGLTTGSPRPATQAASTHEQLRSSQTGLSSLRQRPARLWFLKGELGEGLKCRHALTEVQDALLFGNPNHSRCAQYITIPSSRLPSGEGNHRASACSHAFGGPHVRPLVEPRDAGATAARIPLDRQSLVFAVGGGTVCDLVAFAASTVLRGVKCVLVPTTLLAAIDASVGGKNGIDVGAAKNCLGTFTHPHAVLVHLPFIRSLPPRHFANGMAEVIKIATTSSSKLFDFLSRVDPAALVAPVSDSLESCATGVSNNHLRTLPPASPPRGPSDAEPLEGHGTLNCAQQDRLPQTPNEEPVFESSGVCSVDPEDAAAPIAEGVVQMDRSNTAPRRHFADSSVHAGGMNNALETVVLAAIQLKAAVVAEDFRESGKRQILNFGHTIGHGIEMLFRSSDWLHGECVAVGMVLELLLLRLLGLVSPLVSIRVQRLLRKFSLPCSAPLSRDGADEAFRLILTHDKKNRDGNIFITYVQDVGSTHPRHVTAVPRELVRLVLSPVLAVAPPRTCVPCSSLRSQTGDTTTRLRFDAVVSLPGSKSVANRVLLLAALRHCFIRSFRQCMQDRRPSRKQFALCNLPAAVDVVVMVHALQQLGLYGQFDFVASPSSPSFDVKVQIPLSACEASQSSHSGYFDPLAFADVSKGCLRLWVGDSGTASRFLLPFVAFLLGFHHCLRRSHCDHEGGPSSSHHTEDVNSQREKVTVGRLPHVQSVVVDGGEQLRRRPMGSLAEAVCRLIRGCRVSYLKSHGCLPIQLTIDEKVTAEESTVVDGREAQYSNVQTVPQLMSHVFTDMTEWHVSASESSQFGSALLMLAPLAPSTVQVCLNVRDELQDTPSQEPRSRVAGVRVRSLRTPKEAKGLLLPSSPEVARTALSHRKHMREECRTESAEVRSAGEGDSAVRRLSADPPSAAARPFPFVWMTQRLMSQWGFDVSEISSNVYRVCSIWSRVGGGFEKYQDSAERLARRRNLAGLQERESAPQRSADNVDEQAPSFEAAAKQPSPERGCPEGTCQHRGDDQSGQDSERAFKDSFDHPEWMVEADATAASYFMAMAAVAGGRVHMNVDRSTSLQGDIAFAEMLPHFGCSVSQRYGCPHQLFPHVRLNKSSAGSIPCRCPPHCPGSGNPSGEADADATGKATENISKATECQCCSGAWLTVESTSGGLQRAWGSTELKADLHSCVPLSLGTVDDCPDTPQDPKTQTPVKGAQPAECGETPTQQQLRVEGPQAVGEDCPSREASRKLVEIPVTPSCSTGSPVYDQVLTLDLSRMQDCFMTCAVLAASASRGTSPSNDHSDMRVDSKGAATDTQHQLQASVAKRPLFRLIAGRTARLKESDRIAAAARGLKTTGFHVDELSDGLLIYQVSPLPPGRSTVTPALTAREKNEDECQDISEVGGRGSRRDCPSAEDTMDVETSQQLELVAVESESDHRVAMSFAILGLVRTDVGIRDWQCVDKTFADFWYECKERIGMQLYAPPLRGFEESGQPVQAARESHSRDRSTSRSEGANRSMQAISNRMPEGSSSDNMVILQSSIRNRQAVSSPDQEMVTHVTASDPRQHETELIARRCGCDLRRISSTRLCETKHAPRNESVTREQLQRYFVICPPGCPAPSLVPVIGAHPSAVTPLPHSSKCHSLIHKPPAAPADQRTPEQPLKLLLQVLLVVGMRGVGKSVLGKLAALERGWAFFDLDVVLEAWLRDREDATRAPVDGRAERQGRTGIDLSGTTDASLLDLDRLHVFIEEEGMPAFRQVESQALAFLLSAVRRTQLRNGSSRPPCSAEVGAGAQSDEELCVGGEQNTTEELGAAFNSVAKEVFEGRKENNADGNPHSDATLQEFLMRCEALGLFRCRSGGCVVSCGGGVIESDEAVRALESEPLVVWIKTTEQETVERALRKEGQTPSYFQTAKKARRCHVADHEGDPSDSTGAGQAERPSEKGSRYVPAAPYREKVRMLYWERAVRYKKVAKFEFWTPPVQELLEGLDPFELSFWPALGDSKTFAQPPGSSAGAASDSVSPVASPSSSTSAALPLPPIPTDMAIRLALLHSKEAPKLSLYLRAVYKVWQLFLFALLGPPLPVTPASCFAVCEEVLTWSAGEHRGHSRPQSGRQGPPEPKACPPDAGHRGSSPCLVAPGSEATSLSLTIDEASCQNRCSSQSESGASPRADGASWTAGENVTRRRGSVNTVLARWLEESRYVDVVELRADCLPTLEAVERQVFYLRLLTGKPVIFTLRTQQDGGRFGPGSPLYRETVGLLSETSDESKTTEAQVVGAFPKDVGTEGSAHVSQGPSSTNCSGPRVGGRKEASNQACSDSGRTTARSATCLKTELVGQVQTSFFLPSKSSPSMALSVDEAELDPVAEAAAYVSTLARASRLGFDWIDVETRMVERLQTGEERVITEERKELWARAASGIATPYSGEDSHVFSPEQNVERSRHGSVAFASATPPTIPENGFAGNFGLSKEAESSLLRRARRQFIEDLLMATPPGGRYIASLHVEWLSSDPITMFYKNCLSSVSRCYAAVSKVVLLPSRSRLQAQTHLQGNACALDTSLLSTKEIKLTNLQVSCLKQDATELGDGEEAVTHLLRSLRMENGSRVQSDNTDARSAVDAQSRAPLHPNDEVLECVERQINRPLILLQSGPAGRRSRIENRCFTPTCLAGQDSTNAYGQLSAVQLWEHRRRLSLPCVNFFLFGYPTMLSPSPTIHNAIFECKRAVSRSCAFSLFPPAAVQRQMQQIKCPAREVDTCQSLCGLHATETAAHATRHPSAKLITYRQLPGRETEKYATMLVEQMTWQFLRAAPLHAFGGAAVTLPLKETLLPLLSRIDPVAKRIKAVNTIYRDKVNGTLCGANTDYAAIVKAILCRCDKLSYSSSFLVIGAGGAARAAVYACMRVRQLLHESAVKHTFSDGKIDSGALELPQGDGASAWESEGRKMPDAGQVFIYNRTRSRAEKLAKEFGVSVFEPYANGCPPKNCCHSWHEIDVIVGTVPGTALCELPEEVFKERPLVVEMAYNPVLTPLIKRACGAGCAVVHGIELFVWQALIQSRYWVTSQGPVDVNANEREVPSNYPNQAETIIHCTMGKTCEYQKFLIARWLDTPEGRSYRPIDLRPAELREVLKRVETFYRNVIDVDRLVTLRGENFFV</sequence>
<feature type="compositionally biased region" description="Low complexity" evidence="7">
    <location>
        <begin position="2193"/>
        <end position="2221"/>
    </location>
</feature>
<dbReference type="Gene3D" id="3.40.50.300">
    <property type="entry name" value="P-loop containing nucleotide triphosphate hydrolases"/>
    <property type="match status" value="1"/>
</dbReference>
<evidence type="ECO:0000256" key="7">
    <source>
        <dbReference type="SAM" id="MobiDB-lite"/>
    </source>
</evidence>
<feature type="region of interest" description="Disordered" evidence="7">
    <location>
        <begin position="191"/>
        <end position="233"/>
    </location>
</feature>
<feature type="domain" description="Enolpyruvate transferase" evidence="8">
    <location>
        <begin position="1600"/>
        <end position="1657"/>
    </location>
</feature>
<dbReference type="Gene3D" id="3.40.50.1970">
    <property type="match status" value="1"/>
</dbReference>
<feature type="compositionally biased region" description="Polar residues" evidence="7">
    <location>
        <begin position="1698"/>
        <end position="1718"/>
    </location>
</feature>
<dbReference type="Gene3D" id="3.40.50.10860">
    <property type="entry name" value="Leucine Dehydrogenase, chain A, domain 1"/>
    <property type="match status" value="1"/>
</dbReference>
<dbReference type="EMBL" id="LN714501">
    <property type="protein sequence ID" value="CEL77185.1"/>
    <property type="molecule type" value="Genomic_DNA"/>
</dbReference>
<keyword evidence="3" id="KW-0963">Cytoplasm</keyword>
<accession>A0A0F7V3V4</accession>
<dbReference type="InterPro" id="IPR030960">
    <property type="entry name" value="DHQS/DOIS_N"/>
</dbReference>
<evidence type="ECO:0000256" key="4">
    <source>
        <dbReference type="ARBA" id="ARBA00022679"/>
    </source>
</evidence>
<dbReference type="SUPFAM" id="SSF53223">
    <property type="entry name" value="Aminoacid dehydrogenase-like, N-terminal domain"/>
    <property type="match status" value="1"/>
</dbReference>
<feature type="domain" description="Enolpyruvate transferase" evidence="8">
    <location>
        <begin position="1232"/>
        <end position="1286"/>
    </location>
</feature>
<feature type="compositionally biased region" description="Low complexity" evidence="7">
    <location>
        <begin position="191"/>
        <end position="211"/>
    </location>
</feature>
<dbReference type="SUPFAM" id="SSF52540">
    <property type="entry name" value="P-loop containing nucleoside triphosphate hydrolases"/>
    <property type="match status" value="1"/>
</dbReference>
<dbReference type="InterPro" id="IPR036968">
    <property type="entry name" value="Enolpyruvate_Tfrase_sf"/>
</dbReference>
<feature type="region of interest" description="Disordered" evidence="7">
    <location>
        <begin position="1679"/>
        <end position="1718"/>
    </location>
</feature>